<feature type="domain" description="Guanylate cyclase" evidence="2">
    <location>
        <begin position="432"/>
        <end position="553"/>
    </location>
</feature>
<feature type="compositionally biased region" description="Low complexity" evidence="1">
    <location>
        <begin position="109"/>
        <end position="120"/>
    </location>
</feature>
<dbReference type="Gene3D" id="3.30.70.1230">
    <property type="entry name" value="Nucleotide cyclase"/>
    <property type="match status" value="2"/>
</dbReference>
<dbReference type="SMART" id="SM00044">
    <property type="entry name" value="CYCc"/>
    <property type="match status" value="1"/>
</dbReference>
<gene>
    <name evidence="3" type="ORF">SDRG_03138</name>
</gene>
<evidence type="ECO:0000313" key="4">
    <source>
        <dbReference type="Proteomes" id="UP000030762"/>
    </source>
</evidence>
<dbReference type="CDD" id="cd07302">
    <property type="entry name" value="CHD"/>
    <property type="match status" value="1"/>
</dbReference>
<feature type="compositionally biased region" description="Polar residues" evidence="1">
    <location>
        <begin position="44"/>
        <end position="54"/>
    </location>
</feature>
<sequence>MSCWDCCIRVLKRCLPRNDIVQELAPYLNTTNGGYTGQNGTNGRAITNTGMTHRTNSERDLAGGSSGPHSQRTRRRDGEVIDNPASAAVSAGRGKGSILNPKSLQAVKSSSGSNRSLPRSDTVGTNGYDYTQRPEHRSMTDVYLEFSETADIRALGYAGAMRLSSGHHATSHVSDPYTHDFMSTDVQLPILQAQTSVTNSDDAMSDEMNVLVYVSIAAFQRLSRQFQELMEEATALYVHMIRSRLVEYGGIELRFNDEFFILGFHSEYNAARWCLAMQLGLMYAAWNPKFLKAPEAQEELSPEKPTLVFRGLRVRMAIHLVGSETDHEDEFQDLCDEKETNPKDLVRLIGECAHGGQIVLSDGAWEKLKEQLVQMGNPVVEDLGKHLVGGYPLQLFQLLPKHLEDRRFLTLMSPRQLAPGMRDAPAAGGEVTMVFTFIEGARSLMLSDAHSLVSRVKSICTLSRKLLRQFHGYECQELQGDFMLAFHRPADAVAWCAQVQKQVYALFESDPTGIQFRISIGVETGVPVSVSPHKSSGRADYFGNIVNQTARIAKASRGGQILIGGDAWTAFLQDTTSYFETAPRGAASTPCYFKSHGKFLFKGIASGTLLIEAIPKGLEHVVHSPITAKRCKKRESRADLGPNGTQLLYVWSQYSLEEAGCSTIRDTELFDEKSWYGSLSEMSTSDLRSWFNDENNSNLGFSSLNETYV</sequence>
<dbReference type="InterPro" id="IPR001054">
    <property type="entry name" value="A/G_cyclase"/>
</dbReference>
<dbReference type="OMA" id="SDNVWDR"/>
<dbReference type="STRING" id="1156394.T0R062"/>
<reference evidence="3 4" key="1">
    <citation type="submission" date="2012-04" db="EMBL/GenBank/DDBJ databases">
        <title>The Genome Sequence of Saprolegnia declina VS20.</title>
        <authorList>
            <consortium name="The Broad Institute Genome Sequencing Platform"/>
            <person name="Russ C."/>
            <person name="Nusbaum C."/>
            <person name="Tyler B."/>
            <person name="van West P."/>
            <person name="Dieguez-Uribeondo J."/>
            <person name="de Bruijn I."/>
            <person name="Tripathy S."/>
            <person name="Jiang R."/>
            <person name="Young S.K."/>
            <person name="Zeng Q."/>
            <person name="Gargeya S."/>
            <person name="Fitzgerald M."/>
            <person name="Haas B."/>
            <person name="Abouelleil A."/>
            <person name="Alvarado L."/>
            <person name="Arachchi H.M."/>
            <person name="Berlin A."/>
            <person name="Chapman S.B."/>
            <person name="Goldberg J."/>
            <person name="Griggs A."/>
            <person name="Gujja S."/>
            <person name="Hansen M."/>
            <person name="Howarth C."/>
            <person name="Imamovic A."/>
            <person name="Larimer J."/>
            <person name="McCowen C."/>
            <person name="Montmayeur A."/>
            <person name="Murphy C."/>
            <person name="Neiman D."/>
            <person name="Pearson M."/>
            <person name="Priest M."/>
            <person name="Roberts A."/>
            <person name="Saif S."/>
            <person name="Shea T."/>
            <person name="Sisk P."/>
            <person name="Sykes S."/>
            <person name="Wortman J."/>
            <person name="Nusbaum C."/>
            <person name="Birren B."/>
        </authorList>
    </citation>
    <scope>NUCLEOTIDE SEQUENCE [LARGE SCALE GENOMIC DNA]</scope>
    <source>
        <strain evidence="3 4">VS20</strain>
    </source>
</reference>
<protein>
    <recommendedName>
        <fullName evidence="2">Guanylate cyclase domain-containing protein</fullName>
    </recommendedName>
</protein>
<feature type="region of interest" description="Disordered" evidence="1">
    <location>
        <begin position="32"/>
        <end position="134"/>
    </location>
</feature>
<dbReference type="GeneID" id="19943865"/>
<dbReference type="AlphaFoldDB" id="T0R062"/>
<dbReference type="eggNOG" id="KOG0618">
    <property type="taxonomic scope" value="Eukaryota"/>
</dbReference>
<dbReference type="Pfam" id="PF00211">
    <property type="entry name" value="Guanylate_cyc"/>
    <property type="match status" value="1"/>
</dbReference>
<dbReference type="EMBL" id="JH767138">
    <property type="protein sequence ID" value="EQC39710.1"/>
    <property type="molecule type" value="Genomic_DNA"/>
</dbReference>
<evidence type="ECO:0000259" key="2">
    <source>
        <dbReference type="PROSITE" id="PS50125"/>
    </source>
</evidence>
<dbReference type="SUPFAM" id="SSF55073">
    <property type="entry name" value="Nucleotide cyclase"/>
    <property type="match status" value="2"/>
</dbReference>
<dbReference type="InterPro" id="IPR029787">
    <property type="entry name" value="Nucleotide_cyclase"/>
</dbReference>
<dbReference type="RefSeq" id="XP_008606982.1">
    <property type="nucleotide sequence ID" value="XM_008608760.1"/>
</dbReference>
<proteinExistence type="predicted"/>
<dbReference type="PANTHER" id="PTHR43081">
    <property type="entry name" value="ADENYLATE CYCLASE, TERMINAL-DIFFERENTIATION SPECIFIC-RELATED"/>
    <property type="match status" value="1"/>
</dbReference>
<dbReference type="GO" id="GO:0035556">
    <property type="term" value="P:intracellular signal transduction"/>
    <property type="evidence" value="ECO:0007669"/>
    <property type="project" value="InterPro"/>
</dbReference>
<dbReference type="OrthoDB" id="2021138at2759"/>
<evidence type="ECO:0000256" key="1">
    <source>
        <dbReference type="SAM" id="MobiDB-lite"/>
    </source>
</evidence>
<feature type="compositionally biased region" description="Low complexity" evidence="1">
    <location>
        <begin position="32"/>
        <end position="43"/>
    </location>
</feature>
<dbReference type="InterPro" id="IPR050697">
    <property type="entry name" value="Adenylyl/Guanylyl_Cyclase_3/4"/>
</dbReference>
<dbReference type="GO" id="GO:0009190">
    <property type="term" value="P:cyclic nucleotide biosynthetic process"/>
    <property type="evidence" value="ECO:0007669"/>
    <property type="project" value="InterPro"/>
</dbReference>
<keyword evidence="4" id="KW-1185">Reference proteome</keyword>
<name>T0R062_SAPDV</name>
<evidence type="ECO:0000313" key="3">
    <source>
        <dbReference type="EMBL" id="EQC39710.1"/>
    </source>
</evidence>
<dbReference type="Proteomes" id="UP000030762">
    <property type="component" value="Unassembled WGS sequence"/>
</dbReference>
<accession>T0R062</accession>
<dbReference type="PROSITE" id="PS50125">
    <property type="entry name" value="GUANYLATE_CYCLASE_2"/>
    <property type="match status" value="1"/>
</dbReference>
<dbReference type="InParanoid" id="T0R062"/>
<dbReference type="VEuPathDB" id="FungiDB:SDRG_03138"/>
<dbReference type="PANTHER" id="PTHR43081:SF1">
    <property type="entry name" value="ADENYLATE CYCLASE, TERMINAL-DIFFERENTIATION SPECIFIC"/>
    <property type="match status" value="1"/>
</dbReference>
<organism evidence="3 4">
    <name type="scientific">Saprolegnia diclina (strain VS20)</name>
    <dbReference type="NCBI Taxonomy" id="1156394"/>
    <lineage>
        <taxon>Eukaryota</taxon>
        <taxon>Sar</taxon>
        <taxon>Stramenopiles</taxon>
        <taxon>Oomycota</taxon>
        <taxon>Saprolegniomycetes</taxon>
        <taxon>Saprolegniales</taxon>
        <taxon>Saprolegniaceae</taxon>
        <taxon>Saprolegnia</taxon>
    </lineage>
</organism>